<dbReference type="HOGENOM" id="CLU_000445_28_5_6"/>
<dbReference type="Proteomes" id="UP000005234">
    <property type="component" value="Chromosome"/>
</dbReference>
<evidence type="ECO:0000256" key="2">
    <source>
        <dbReference type="ARBA" id="ARBA00012528"/>
    </source>
</evidence>
<dbReference type="InterPro" id="IPR043128">
    <property type="entry name" value="Rev_trsase/Diguanyl_cyclase"/>
</dbReference>
<dbReference type="EMBL" id="CP003350">
    <property type="protein sequence ID" value="AFC86248.1"/>
    <property type="molecule type" value="Genomic_DNA"/>
</dbReference>
<dbReference type="Pfam" id="PF07495">
    <property type="entry name" value="Y_Y_Y"/>
    <property type="match status" value="1"/>
</dbReference>
<reference evidence="5" key="1">
    <citation type="submission" date="2012-02" db="EMBL/GenBank/DDBJ databases">
        <title>The complete genome of Frateuria aurantia DSM 6220.</title>
        <authorList>
            <consortium name="US DOE Joint Genome Institute (JGI-PGF)"/>
            <person name="Lucas S."/>
            <person name="Copeland A."/>
            <person name="Lapidus A."/>
            <person name="Glavina del Rio T."/>
            <person name="Dalin E."/>
            <person name="Tice H."/>
            <person name="Bruce D."/>
            <person name="Goodwin L."/>
            <person name="Pitluck S."/>
            <person name="Peters L."/>
            <person name="Ovchinnikova G."/>
            <person name="Teshima H."/>
            <person name="Kyrpides N."/>
            <person name="Mavromatis K."/>
            <person name="Ivanova N."/>
            <person name="Brettin T."/>
            <person name="Detter J.C."/>
            <person name="Han C."/>
            <person name="Larimer F."/>
            <person name="Land M."/>
            <person name="Hauser L."/>
            <person name="Markowitz V."/>
            <person name="Cheng J.-F."/>
            <person name="Hugenholtz P."/>
            <person name="Woyke T."/>
            <person name="Wu D."/>
            <person name="Brambilla E."/>
            <person name="Klenk H.-P."/>
            <person name="Eisen J.A."/>
        </authorList>
    </citation>
    <scope>NUCLEOTIDE SEQUENCE</scope>
    <source>
        <strain evidence="5">DSM 6220</strain>
    </source>
</reference>
<evidence type="ECO:0000313" key="5">
    <source>
        <dbReference type="EMBL" id="AFC86248.1"/>
    </source>
</evidence>
<dbReference type="SUPFAM" id="SSF55073">
    <property type="entry name" value="Nucleotide cyclase"/>
    <property type="match status" value="1"/>
</dbReference>
<dbReference type="InterPro" id="IPR015943">
    <property type="entry name" value="WD40/YVTN_repeat-like_dom_sf"/>
</dbReference>
<dbReference type="GO" id="GO:0005886">
    <property type="term" value="C:plasma membrane"/>
    <property type="evidence" value="ECO:0007669"/>
    <property type="project" value="TreeGrafter"/>
</dbReference>
<protein>
    <recommendedName>
        <fullName evidence="2">diguanylate cyclase</fullName>
        <ecNumber evidence="2">2.7.7.65</ecNumber>
    </recommendedName>
</protein>
<comment type="cofactor">
    <cofactor evidence="1">
        <name>Mg(2+)</name>
        <dbReference type="ChEBI" id="CHEBI:18420"/>
    </cofactor>
</comment>
<dbReference type="SUPFAM" id="SSF63829">
    <property type="entry name" value="Calcium-dependent phosphotriesterase"/>
    <property type="match status" value="3"/>
</dbReference>
<keyword evidence="3" id="KW-0812">Transmembrane</keyword>
<evidence type="ECO:0000313" key="6">
    <source>
        <dbReference type="Proteomes" id="UP000005234"/>
    </source>
</evidence>
<keyword evidence="6" id="KW-1185">Reference proteome</keyword>
<dbReference type="InterPro" id="IPR011110">
    <property type="entry name" value="Reg_prop"/>
</dbReference>
<dbReference type="InterPro" id="IPR050469">
    <property type="entry name" value="Diguanylate_Cyclase"/>
</dbReference>
<dbReference type="PROSITE" id="PS50887">
    <property type="entry name" value="GGDEF"/>
    <property type="match status" value="1"/>
</dbReference>
<feature type="transmembrane region" description="Helical" evidence="3">
    <location>
        <begin position="763"/>
        <end position="781"/>
    </location>
</feature>
<dbReference type="CDD" id="cd01949">
    <property type="entry name" value="GGDEF"/>
    <property type="match status" value="1"/>
</dbReference>
<evidence type="ECO:0000256" key="3">
    <source>
        <dbReference type="SAM" id="Phobius"/>
    </source>
</evidence>
<dbReference type="FunFam" id="3.30.70.270:FF:000001">
    <property type="entry name" value="Diguanylate cyclase domain protein"/>
    <property type="match status" value="1"/>
</dbReference>
<dbReference type="InterPro" id="IPR011123">
    <property type="entry name" value="Y_Y_Y"/>
</dbReference>
<dbReference type="InterPro" id="IPR013783">
    <property type="entry name" value="Ig-like_fold"/>
</dbReference>
<dbReference type="Gene3D" id="2.130.10.10">
    <property type="entry name" value="YVTN repeat-like/Quinoprotein amine dehydrogenase"/>
    <property type="match status" value="3"/>
</dbReference>
<sequence>MALQLWLMWGCGLNLLVERSACAQIAGGAEQSLPLLHDYAVDHWTTGDGLPHNAIRAIAQTPDHHLWFGTWEGLVSYNGLDFSVYDRSSRPALLDGGIGALYVDPHGNLWLSDSRGNLSCLQANGRWRFWPSPAHSEHMIVQSIQMDGQGRLWLQYEGNGLGYLGTDGRLHHHAPVAGSPLATVYSHMVIDHDGRIWIGSYDGLVYQDPDGSTHRAAGVLGPGHGLIWPYIAPDGAMWVVSADHLYRMRRQGPELAYDLSGAGQITALLEDRQHALWVGTENQGILRIYGHRIESLHRNAALSAGRIVSLLEDAEGSIWVGSNGGLFRLRHTLFSNYTQHDGLGNNYVRAVLEDHRGRLWIGHAGGLDMVDGGGHSHPVSLPTATGVQPEVYSLAEDPRGNLWIGTYHDGIYAIDPMWNIRHIDAQHGLPAGNVRAISIGPDGRVWAATQRGVVWIEGDRVERPAVSGLPGGLITALDSIGDDLWIGTLQGAWLLRGGQIRHLDLDALGGGRTVFGFARTADGSTWISSDRGLYRYRKGQLRRVGLEQGLPVDSVFEWVEDRLGNIWINTNRGLLRTSLTALNAAADYGTTIHPERYDEMDGMNSSQGNGSSSPDIILRQDGTIALATAGGVAMLDPRKLAAYRELPAPPVVIEKLSLDGVQQRIPAAGKLLQIPRHRQLAVDYVGLSYLLSQRIEYRTRLDGLDSHWVARGHQRSVEYIGLPPGDYVLHVAAAHPGGTWSGHEAVLRFTVLPLWWQRPGVRLLFGLLVVAAIVLTYRFMVNQYKRSNARLARVVAERTRDLQSQTEQLLAANHEKSLLLEQLKLQSEAYERQAHEDALTGLPNRRAFDEALARDIQRGRRHGHPLCLIMLDVDHFKQVNDRHSHQVGDAVLREVGRLLRGGCRASDLAARLGGEEFAIILANTDIEDARRALQRLRETFAVNTDWLGIAGLHVTFSAGLAQMDPEQADPENLMRRVDEALYRAKHGGRDRYCEG</sequence>
<evidence type="ECO:0000256" key="1">
    <source>
        <dbReference type="ARBA" id="ARBA00001946"/>
    </source>
</evidence>
<dbReference type="Pfam" id="PF07494">
    <property type="entry name" value="Reg_prop"/>
    <property type="match status" value="6"/>
</dbReference>
<dbReference type="STRING" id="767434.Fraau_1845"/>
<dbReference type="PANTHER" id="PTHR45138">
    <property type="entry name" value="REGULATORY COMPONENTS OF SENSORY TRANSDUCTION SYSTEM"/>
    <property type="match status" value="1"/>
</dbReference>
<dbReference type="InterPro" id="IPR000160">
    <property type="entry name" value="GGDEF_dom"/>
</dbReference>
<dbReference type="NCBIfam" id="TIGR00254">
    <property type="entry name" value="GGDEF"/>
    <property type="match status" value="1"/>
</dbReference>
<dbReference type="eggNOG" id="COG3706">
    <property type="taxonomic scope" value="Bacteria"/>
</dbReference>
<organism evidence="5 6">
    <name type="scientific">Frateuria aurantia (strain ATCC 33424 / DSM 6220 / KCTC 2777 / LMG 1558 / NBRC 3245 / NCIMB 13370)</name>
    <name type="common">Acetobacter aurantius</name>
    <dbReference type="NCBI Taxonomy" id="767434"/>
    <lineage>
        <taxon>Bacteria</taxon>
        <taxon>Pseudomonadati</taxon>
        <taxon>Pseudomonadota</taxon>
        <taxon>Gammaproteobacteria</taxon>
        <taxon>Lysobacterales</taxon>
        <taxon>Rhodanobacteraceae</taxon>
        <taxon>Frateuria</taxon>
    </lineage>
</organism>
<dbReference type="GO" id="GO:0052621">
    <property type="term" value="F:diguanylate cyclase activity"/>
    <property type="evidence" value="ECO:0007669"/>
    <property type="project" value="UniProtKB-EC"/>
</dbReference>
<dbReference type="Pfam" id="PF00990">
    <property type="entry name" value="GGDEF"/>
    <property type="match status" value="1"/>
</dbReference>
<keyword evidence="3" id="KW-1133">Transmembrane helix</keyword>
<dbReference type="EC" id="2.7.7.65" evidence="2"/>
<name>H8L036_FRAAD</name>
<dbReference type="Gene3D" id="3.30.70.270">
    <property type="match status" value="1"/>
</dbReference>
<dbReference type="AlphaFoldDB" id="H8L036"/>
<feature type="domain" description="GGDEF" evidence="4">
    <location>
        <begin position="864"/>
        <end position="995"/>
    </location>
</feature>
<keyword evidence="3" id="KW-0472">Membrane</keyword>
<accession>H8L036</accession>
<dbReference type="RefSeq" id="WP_014403253.1">
    <property type="nucleotide sequence ID" value="NC_017033.1"/>
</dbReference>
<dbReference type="Gene3D" id="2.60.40.10">
    <property type="entry name" value="Immunoglobulins"/>
    <property type="match status" value="1"/>
</dbReference>
<dbReference type="PANTHER" id="PTHR45138:SF24">
    <property type="entry name" value="DIGUANYLATE CYCLASE DGCC-RELATED"/>
    <property type="match status" value="1"/>
</dbReference>
<dbReference type="InterPro" id="IPR029787">
    <property type="entry name" value="Nucleotide_cyclase"/>
</dbReference>
<dbReference type="SMART" id="SM00267">
    <property type="entry name" value="GGDEF"/>
    <property type="match status" value="1"/>
</dbReference>
<dbReference type="KEGG" id="fau:Fraau_1845"/>
<proteinExistence type="predicted"/>
<gene>
    <name evidence="5" type="ordered locus">Fraau_1845</name>
</gene>
<dbReference type="GO" id="GO:1902201">
    <property type="term" value="P:negative regulation of bacterial-type flagellum-dependent cell motility"/>
    <property type="evidence" value="ECO:0007669"/>
    <property type="project" value="TreeGrafter"/>
</dbReference>
<evidence type="ECO:0000259" key="4">
    <source>
        <dbReference type="PROSITE" id="PS50887"/>
    </source>
</evidence>
<dbReference type="eggNOG" id="COG3292">
    <property type="taxonomic scope" value="Bacteria"/>
</dbReference>
<dbReference type="GO" id="GO:0043709">
    <property type="term" value="P:cell adhesion involved in single-species biofilm formation"/>
    <property type="evidence" value="ECO:0007669"/>
    <property type="project" value="TreeGrafter"/>
</dbReference>